<evidence type="ECO:0000256" key="1">
    <source>
        <dbReference type="ARBA" id="ARBA00004141"/>
    </source>
</evidence>
<comment type="caution">
    <text evidence="7">The sequence shown here is derived from an EMBL/GenBank/DDBJ whole genome shotgun (WGS) entry which is preliminary data.</text>
</comment>
<feature type="transmembrane region" description="Helical" evidence="5">
    <location>
        <begin position="185"/>
        <end position="206"/>
    </location>
</feature>
<evidence type="ECO:0000313" key="8">
    <source>
        <dbReference type="Proteomes" id="UP000321083"/>
    </source>
</evidence>
<reference evidence="7 8" key="2">
    <citation type="submission" date="2019-08" db="EMBL/GenBank/DDBJ databases">
        <authorList>
            <person name="Henke P."/>
        </authorList>
    </citation>
    <scope>NUCLEOTIDE SEQUENCE [LARGE SCALE GENOMIC DNA]</scope>
    <source>
        <strain evidence="7">Phe10_nw2017</strain>
    </source>
</reference>
<feature type="transmembrane region" description="Helical" evidence="5">
    <location>
        <begin position="23"/>
        <end position="43"/>
    </location>
</feature>
<keyword evidence="8" id="KW-1185">Reference proteome</keyword>
<organism evidence="7 8">
    <name type="scientific">Planctomyces bekefii</name>
    <dbReference type="NCBI Taxonomy" id="1653850"/>
    <lineage>
        <taxon>Bacteria</taxon>
        <taxon>Pseudomonadati</taxon>
        <taxon>Planctomycetota</taxon>
        <taxon>Planctomycetia</taxon>
        <taxon>Planctomycetales</taxon>
        <taxon>Planctomycetaceae</taxon>
        <taxon>Planctomyces</taxon>
    </lineage>
</organism>
<feature type="non-terminal residue" evidence="7">
    <location>
        <position position="1"/>
    </location>
</feature>
<evidence type="ECO:0000256" key="3">
    <source>
        <dbReference type="ARBA" id="ARBA00022989"/>
    </source>
</evidence>
<feature type="transmembrane region" description="Helical" evidence="5">
    <location>
        <begin position="227"/>
        <end position="245"/>
    </location>
</feature>
<reference evidence="7 8" key="1">
    <citation type="submission" date="2019-08" db="EMBL/GenBank/DDBJ databases">
        <title>100 year-old enigma solved: identification of Planctomyces bekefii, the type genus and species of the phylum Planctomycetes.</title>
        <authorList>
            <person name="Svetlana D.N."/>
            <person name="Overmann J."/>
        </authorList>
    </citation>
    <scope>NUCLEOTIDE SEQUENCE [LARGE SCALE GENOMIC DNA]</scope>
    <source>
        <strain evidence="7">Phe10_nw2017</strain>
    </source>
</reference>
<feature type="transmembrane region" description="Helical" evidence="5">
    <location>
        <begin position="315"/>
        <end position="343"/>
    </location>
</feature>
<dbReference type="GO" id="GO:0055085">
    <property type="term" value="P:transmembrane transport"/>
    <property type="evidence" value="ECO:0007669"/>
    <property type="project" value="InterPro"/>
</dbReference>
<feature type="transmembrane region" description="Helical" evidence="5">
    <location>
        <begin position="55"/>
        <end position="75"/>
    </location>
</feature>
<evidence type="ECO:0000256" key="2">
    <source>
        <dbReference type="ARBA" id="ARBA00022692"/>
    </source>
</evidence>
<evidence type="ECO:0000256" key="4">
    <source>
        <dbReference type="ARBA" id="ARBA00023136"/>
    </source>
</evidence>
<dbReference type="EMBL" id="SRHE01000104">
    <property type="protein sequence ID" value="TWW10202.1"/>
    <property type="molecule type" value="Genomic_DNA"/>
</dbReference>
<proteinExistence type="predicted"/>
<evidence type="ECO:0000259" key="6">
    <source>
        <dbReference type="Pfam" id="PF00916"/>
    </source>
</evidence>
<dbReference type="Pfam" id="PF00916">
    <property type="entry name" value="Sulfate_transp"/>
    <property type="match status" value="1"/>
</dbReference>
<gene>
    <name evidence="7" type="ORF">E3A20_07470</name>
</gene>
<feature type="transmembrane region" description="Helical" evidence="5">
    <location>
        <begin position="265"/>
        <end position="294"/>
    </location>
</feature>
<dbReference type="GO" id="GO:0016020">
    <property type="term" value="C:membrane"/>
    <property type="evidence" value="ECO:0007669"/>
    <property type="project" value="UniProtKB-SubCell"/>
</dbReference>
<evidence type="ECO:0000313" key="7">
    <source>
        <dbReference type="EMBL" id="TWW10202.1"/>
    </source>
</evidence>
<name>A0A5C6M8C0_9PLAN</name>
<feature type="domain" description="SLC26A/SulP transporter" evidence="6">
    <location>
        <begin position="4"/>
        <end position="321"/>
    </location>
</feature>
<evidence type="ECO:0000256" key="5">
    <source>
        <dbReference type="SAM" id="Phobius"/>
    </source>
</evidence>
<sequence length="435" mass="45755">LQVSGAAAGLTVIVLQGVQTFGLQQMGVAILLAGLLQVIGGFAKVGRWFQAASPTVILGMLSGIGVLIMVGQFHVMLDIAAKGNGILNIKAIPESLALAFSPERHQSLSAMALGILTIALMVTWPIFGRRWTAFLPAPLVAIGVSVLAAAIFRIDVKYVVIPSDLFASWQAFDFDFRSAILNPGILGLAIQLALIASAESLLCAAATDQMHNGPRANFDKELISQGVGNLVCGALGALPMTGVIVRSSANVQAGAVSRWSAMLHGVWLLLFVAVLPGVLGSIPTAALAGLLVFTGIKLLNVKAVTQLFYRSKSELAIFLVTATAVVTVDLLSGVILGLALAGIKLLHALSHLQVNLEHSPDGDHLVVDLRGAATFVKLPHLTEALESLPKGVNVTLRSEGLHLVDHACVDHIKAWRKRHEQHGGTISEEGNAIFI</sequence>
<dbReference type="InterPro" id="IPR011547">
    <property type="entry name" value="SLC26A/SulP_dom"/>
</dbReference>
<accession>A0A5C6M8C0</accession>
<dbReference type="PANTHER" id="PTHR11814">
    <property type="entry name" value="SULFATE TRANSPORTER"/>
    <property type="match status" value="1"/>
</dbReference>
<dbReference type="AlphaFoldDB" id="A0A5C6M8C0"/>
<dbReference type="Proteomes" id="UP000321083">
    <property type="component" value="Unassembled WGS sequence"/>
</dbReference>
<keyword evidence="3 5" id="KW-1133">Transmembrane helix</keyword>
<keyword evidence="4 5" id="KW-0472">Membrane</keyword>
<comment type="subcellular location">
    <subcellularLocation>
        <location evidence="1">Membrane</location>
        <topology evidence="1">Multi-pass membrane protein</topology>
    </subcellularLocation>
</comment>
<dbReference type="InterPro" id="IPR001902">
    <property type="entry name" value="SLC26A/SulP_fam"/>
</dbReference>
<keyword evidence="2 5" id="KW-0812">Transmembrane</keyword>
<feature type="transmembrane region" description="Helical" evidence="5">
    <location>
        <begin position="134"/>
        <end position="154"/>
    </location>
</feature>
<protein>
    <submittedName>
        <fullName evidence="7">Sulfate transporter</fullName>
    </submittedName>
</protein>
<feature type="transmembrane region" description="Helical" evidence="5">
    <location>
        <begin position="108"/>
        <end position="127"/>
    </location>
</feature>